<dbReference type="Proteomes" id="UP001152797">
    <property type="component" value="Unassembled WGS sequence"/>
</dbReference>
<dbReference type="EMBL" id="CAMXCT020000491">
    <property type="protein sequence ID" value="CAL1132885.1"/>
    <property type="molecule type" value="Genomic_DNA"/>
</dbReference>
<dbReference type="AlphaFoldDB" id="A0A9P1BVR0"/>
<reference evidence="2" key="1">
    <citation type="submission" date="2022-10" db="EMBL/GenBank/DDBJ databases">
        <authorList>
            <person name="Chen Y."/>
            <person name="Dougan E. K."/>
            <person name="Chan C."/>
            <person name="Rhodes N."/>
            <person name="Thang M."/>
        </authorList>
    </citation>
    <scope>NUCLEOTIDE SEQUENCE</scope>
</reference>
<evidence type="ECO:0000313" key="3">
    <source>
        <dbReference type="EMBL" id="CAL1132885.1"/>
    </source>
</evidence>
<accession>A0A9P1BVR0</accession>
<name>A0A9P1BVR0_9DINO</name>
<gene>
    <name evidence="2" type="ORF">C1SCF055_LOCUS7453</name>
</gene>
<protein>
    <submittedName>
        <fullName evidence="2">Uncharacterized protein</fullName>
    </submittedName>
</protein>
<organism evidence="2">
    <name type="scientific">Cladocopium goreaui</name>
    <dbReference type="NCBI Taxonomy" id="2562237"/>
    <lineage>
        <taxon>Eukaryota</taxon>
        <taxon>Sar</taxon>
        <taxon>Alveolata</taxon>
        <taxon>Dinophyceae</taxon>
        <taxon>Suessiales</taxon>
        <taxon>Symbiodiniaceae</taxon>
        <taxon>Cladocopium</taxon>
    </lineage>
</organism>
<sequence length="291" mass="33243">MKDFHHVCGHLSNDFETPNFAVPPWRHAEKITDTRLQRSPDEINMGLGARKPRGPPSQSCDVNSRGGSSKAAGHGLAVLWFRDVSRRNFPSQAGIEGPTSWGVLQGVDGVGSVLLLMADASIADTKTPAWTGEELARVTKEHLPTMFELLCNYNALQDESMFHLIKGIELLIRAQHRWQPREPRAVRHRLHHSIDFCCRSLVSIRGLHPQDLIQSLKRFTFKVHVRARICSRLWFFLLEKTTLFAQAAAKAVQKRQWQRRTKASKEAKQAHWADLEDDCRWANLKFCNPQW</sequence>
<dbReference type="EMBL" id="CAMXCT030000491">
    <property type="protein sequence ID" value="CAL4766822.1"/>
    <property type="molecule type" value="Genomic_DNA"/>
</dbReference>
<evidence type="ECO:0000313" key="4">
    <source>
        <dbReference type="Proteomes" id="UP001152797"/>
    </source>
</evidence>
<proteinExistence type="predicted"/>
<dbReference type="EMBL" id="CAMXCT010000491">
    <property type="protein sequence ID" value="CAI3979510.1"/>
    <property type="molecule type" value="Genomic_DNA"/>
</dbReference>
<evidence type="ECO:0000256" key="1">
    <source>
        <dbReference type="SAM" id="MobiDB-lite"/>
    </source>
</evidence>
<evidence type="ECO:0000313" key="2">
    <source>
        <dbReference type="EMBL" id="CAI3979510.1"/>
    </source>
</evidence>
<feature type="compositionally biased region" description="Polar residues" evidence="1">
    <location>
        <begin position="56"/>
        <end position="67"/>
    </location>
</feature>
<feature type="region of interest" description="Disordered" evidence="1">
    <location>
        <begin position="45"/>
        <end position="71"/>
    </location>
</feature>
<reference evidence="3" key="2">
    <citation type="submission" date="2024-04" db="EMBL/GenBank/DDBJ databases">
        <authorList>
            <person name="Chen Y."/>
            <person name="Shah S."/>
            <person name="Dougan E. K."/>
            <person name="Thang M."/>
            <person name="Chan C."/>
        </authorList>
    </citation>
    <scope>NUCLEOTIDE SEQUENCE [LARGE SCALE GENOMIC DNA]</scope>
</reference>
<keyword evidence="4" id="KW-1185">Reference proteome</keyword>
<comment type="caution">
    <text evidence="2">The sequence shown here is derived from an EMBL/GenBank/DDBJ whole genome shotgun (WGS) entry which is preliminary data.</text>
</comment>